<dbReference type="SUPFAM" id="SSF53756">
    <property type="entry name" value="UDP-Glycosyltransferase/glycogen phosphorylase"/>
    <property type="match status" value="1"/>
</dbReference>
<comment type="caution">
    <text evidence="1">The sequence shown here is derived from an EMBL/GenBank/DDBJ whole genome shotgun (WGS) entry which is preliminary data.</text>
</comment>
<keyword evidence="2" id="KW-1185">Reference proteome</keyword>
<dbReference type="RefSeq" id="WP_008483925.1">
    <property type="nucleotide sequence ID" value="NZ_AMRI01000008.1"/>
</dbReference>
<dbReference type="EMBL" id="AMRI01000008">
    <property type="protein sequence ID" value="EKE75480.1"/>
    <property type="molecule type" value="Genomic_DNA"/>
</dbReference>
<protein>
    <submittedName>
        <fullName evidence="1">Uncharacterized protein</fullName>
    </submittedName>
</protein>
<dbReference type="Proteomes" id="UP000006755">
    <property type="component" value="Unassembled WGS sequence"/>
</dbReference>
<name>K2KDU1_9GAMM</name>
<dbReference type="AlphaFoldDB" id="K2KDU1"/>
<accession>K2KDU1</accession>
<evidence type="ECO:0000313" key="1">
    <source>
        <dbReference type="EMBL" id="EKE75480.1"/>
    </source>
</evidence>
<proteinExistence type="predicted"/>
<evidence type="ECO:0000313" key="2">
    <source>
        <dbReference type="Proteomes" id="UP000006755"/>
    </source>
</evidence>
<gene>
    <name evidence="1" type="ORF">B3C1_07379</name>
</gene>
<reference evidence="1 2" key="1">
    <citation type="journal article" date="2012" name="J. Bacteriol.">
        <title>Genome Sequence of Gallaecimonas xiamenensis Type Strain 3-C-1.</title>
        <authorList>
            <person name="Lai Q."/>
            <person name="Wang L."/>
            <person name="Wang W."/>
            <person name="Shao Z."/>
        </authorList>
    </citation>
    <scope>NUCLEOTIDE SEQUENCE [LARGE SCALE GENOMIC DNA]</scope>
    <source>
        <strain evidence="1 2">3-C-1</strain>
    </source>
</reference>
<sequence>MNRRILCLLDQEDSATLPWALPMLKGLCDRHWVQVLCRPEQARLLGALPWLPAPLVAHHPGSWPRLIWQLRHQRWDSVWDLSLPPLTPWRQTLPFLVPTGHRLLLAGSSPFDAQRLPCPPDAHVAERFGQALATLGLGGSHRWLPPLSSTEQGLLAAIGDRPMVAINLLDDDGQAFAPLVEQFRDLLQGLPKLVLVLLHPLPKALKGLRSPRLFSLEDSAPLTGWQLLARAQSLLGVDSAWVQRAAVLGVPQLALYTDDNQYLNRWHPNDLNALVWRYTPGEPLALNALLGQLRKLHKSQQEPSLNLV</sequence>
<dbReference type="OrthoDB" id="7058339at2"/>
<organism evidence="1 2">
    <name type="scientific">Gallaecimonas xiamenensis 3-C-1</name>
    <dbReference type="NCBI Taxonomy" id="745411"/>
    <lineage>
        <taxon>Bacteria</taxon>
        <taxon>Pseudomonadati</taxon>
        <taxon>Pseudomonadota</taxon>
        <taxon>Gammaproteobacteria</taxon>
        <taxon>Enterobacterales</taxon>
        <taxon>Gallaecimonadaceae</taxon>
        <taxon>Gallaecimonas</taxon>
    </lineage>
</organism>